<keyword evidence="1" id="KW-0472">Membrane</keyword>
<keyword evidence="1" id="KW-1133">Transmembrane helix</keyword>
<evidence type="ECO:0000259" key="2">
    <source>
        <dbReference type="Pfam" id="PF19029"/>
    </source>
</evidence>
<name>A0A380MSR3_9GAMM</name>
<evidence type="ECO:0000256" key="1">
    <source>
        <dbReference type="SAM" id="Phobius"/>
    </source>
</evidence>
<dbReference type="Gene3D" id="1.20.5.1230">
    <property type="entry name" value="Apolipoprotein A-I"/>
    <property type="match status" value="1"/>
</dbReference>
<keyword evidence="4" id="KW-1185">Reference proteome</keyword>
<feature type="domain" description="DUF883" evidence="2">
    <location>
        <begin position="82"/>
        <end position="111"/>
    </location>
</feature>
<protein>
    <submittedName>
        <fullName evidence="3">Bacterial protein of uncharacterized function (DUF883)</fullName>
    </submittedName>
</protein>
<sequence length="111" mass="12888">MDDKRIEALEQNIDSVRKDFAEIGRNLRKLAENKSSKLEQQARRTYNCFSDRAQDLWEDAQDYGAHYYDRARERFDDTVESATDKVRENPLQAVAIVAGISFIIGFLASRR</sequence>
<proteinExistence type="predicted"/>
<dbReference type="InterPro" id="IPR043605">
    <property type="entry name" value="DUF883_C"/>
</dbReference>
<feature type="transmembrane region" description="Helical" evidence="1">
    <location>
        <begin position="91"/>
        <end position="109"/>
    </location>
</feature>
<dbReference type="Proteomes" id="UP000254601">
    <property type="component" value="Unassembled WGS sequence"/>
</dbReference>
<accession>A0A380MSR3</accession>
<keyword evidence="1" id="KW-0812">Transmembrane</keyword>
<gene>
    <name evidence="3" type="ORF">NCTC13337_01502</name>
</gene>
<evidence type="ECO:0000313" key="4">
    <source>
        <dbReference type="Proteomes" id="UP000254601"/>
    </source>
</evidence>
<dbReference type="EMBL" id="UHIC01000001">
    <property type="protein sequence ID" value="SUO95620.1"/>
    <property type="molecule type" value="Genomic_DNA"/>
</dbReference>
<dbReference type="Pfam" id="PF19029">
    <property type="entry name" value="DUF883_C"/>
    <property type="match status" value="1"/>
</dbReference>
<organism evidence="3 4">
    <name type="scientific">Suttonella ornithocola</name>
    <dbReference type="NCBI Taxonomy" id="279832"/>
    <lineage>
        <taxon>Bacteria</taxon>
        <taxon>Pseudomonadati</taxon>
        <taxon>Pseudomonadota</taxon>
        <taxon>Gammaproteobacteria</taxon>
        <taxon>Cardiobacteriales</taxon>
        <taxon>Cardiobacteriaceae</taxon>
        <taxon>Suttonella</taxon>
    </lineage>
</organism>
<dbReference type="RefSeq" id="WP_072576374.1">
    <property type="nucleotide sequence ID" value="NZ_LWHB01000067.1"/>
</dbReference>
<reference evidence="3 4" key="1">
    <citation type="submission" date="2018-06" db="EMBL/GenBank/DDBJ databases">
        <authorList>
            <consortium name="Pathogen Informatics"/>
            <person name="Doyle S."/>
        </authorList>
    </citation>
    <scope>NUCLEOTIDE SEQUENCE [LARGE SCALE GENOMIC DNA]</scope>
    <source>
        <strain evidence="3 4">NCTC13337</strain>
    </source>
</reference>
<dbReference type="AlphaFoldDB" id="A0A380MSR3"/>
<evidence type="ECO:0000313" key="3">
    <source>
        <dbReference type="EMBL" id="SUO95620.1"/>
    </source>
</evidence>
<dbReference type="SUPFAM" id="SSF58113">
    <property type="entry name" value="Apolipoprotein A-I"/>
    <property type="match status" value="1"/>
</dbReference>